<sequence>MVPDSLLPKRQQLPRLRAQHQALRMSIPEFLRFSNEKLNQNALDDDYRAESDTSRTGQFEPPSRTPDPLGAYESPFKTSINNHGVTDADDQFPDYLTSFNTAVSSPSISGYLSIPSIGGGLDGFEQFSRLAVDGDAGGSVLVRQDGQQRTRMGMVVVNMLNYVDRHHDEEHRQRADYSQMITS</sequence>
<dbReference type="AlphaFoldDB" id="A0AAI8VSD3"/>
<evidence type="ECO:0000313" key="3">
    <source>
        <dbReference type="Proteomes" id="UP001295740"/>
    </source>
</evidence>
<accession>A0AAI8VSD3</accession>
<keyword evidence="3" id="KW-1185">Reference proteome</keyword>
<comment type="caution">
    <text evidence="2">The sequence shown here is derived from an EMBL/GenBank/DDBJ whole genome shotgun (WGS) entry which is preliminary data.</text>
</comment>
<organism evidence="2 3">
    <name type="scientific">Anthostomella pinea</name>
    <dbReference type="NCBI Taxonomy" id="933095"/>
    <lineage>
        <taxon>Eukaryota</taxon>
        <taxon>Fungi</taxon>
        <taxon>Dikarya</taxon>
        <taxon>Ascomycota</taxon>
        <taxon>Pezizomycotina</taxon>
        <taxon>Sordariomycetes</taxon>
        <taxon>Xylariomycetidae</taxon>
        <taxon>Xylariales</taxon>
        <taxon>Xylariaceae</taxon>
        <taxon>Anthostomella</taxon>
    </lineage>
</organism>
<evidence type="ECO:0000313" key="2">
    <source>
        <dbReference type="EMBL" id="CAJ2513226.1"/>
    </source>
</evidence>
<dbReference type="EMBL" id="CAUWAG010000020">
    <property type="protein sequence ID" value="CAJ2513226.1"/>
    <property type="molecule type" value="Genomic_DNA"/>
</dbReference>
<reference evidence="2" key="1">
    <citation type="submission" date="2023-10" db="EMBL/GenBank/DDBJ databases">
        <authorList>
            <person name="Hackl T."/>
        </authorList>
    </citation>
    <scope>NUCLEOTIDE SEQUENCE</scope>
</reference>
<gene>
    <name evidence="2" type="ORF">KHLLAP_LOCUS13694</name>
</gene>
<proteinExistence type="predicted"/>
<protein>
    <submittedName>
        <fullName evidence="2">Uu.00g013450.m01.CDS01</fullName>
    </submittedName>
</protein>
<name>A0AAI8VSD3_9PEZI</name>
<feature type="region of interest" description="Disordered" evidence="1">
    <location>
        <begin position="44"/>
        <end position="72"/>
    </location>
</feature>
<dbReference type="Proteomes" id="UP001295740">
    <property type="component" value="Unassembled WGS sequence"/>
</dbReference>
<evidence type="ECO:0000256" key="1">
    <source>
        <dbReference type="SAM" id="MobiDB-lite"/>
    </source>
</evidence>